<reference evidence="12" key="1">
    <citation type="submission" date="2016-10" db="EMBL/GenBank/DDBJ databases">
        <authorList>
            <person name="Varghese N."/>
            <person name="Submissions S."/>
        </authorList>
    </citation>
    <scope>NUCLEOTIDE SEQUENCE [LARGE SCALE GENOMIC DNA]</scope>
    <source>
        <strain evidence="12">VPI 5359</strain>
    </source>
</reference>
<dbReference type="NCBIfam" id="TIGR00372">
    <property type="entry name" value="cas4"/>
    <property type="match status" value="1"/>
</dbReference>
<dbReference type="AlphaFoldDB" id="A0A1H3GTF8"/>
<gene>
    <name evidence="11" type="ORF">SAMN04488579_1153</name>
</gene>
<comment type="function">
    <text evidence="9">CRISPR (clustered regularly interspaced short palindromic repeat) is an adaptive immune system that provides protection against mobile genetic elements (viruses, transposable elements and conjugative plasmids). CRISPR clusters contain sequences complementary to antecedent mobile elements and target invading nucleic acids. CRISPR clusters are transcribed and processed into CRISPR RNA (crRNA).</text>
</comment>
<evidence type="ECO:0000256" key="4">
    <source>
        <dbReference type="ARBA" id="ARBA00022839"/>
    </source>
</evidence>
<dbReference type="Gene3D" id="3.90.320.10">
    <property type="match status" value="1"/>
</dbReference>
<evidence type="ECO:0000256" key="9">
    <source>
        <dbReference type="RuleBase" id="RU365022"/>
    </source>
</evidence>
<keyword evidence="12" id="KW-1185">Reference proteome</keyword>
<dbReference type="GO" id="GO:0004527">
    <property type="term" value="F:exonuclease activity"/>
    <property type="evidence" value="ECO:0007669"/>
    <property type="project" value="UniProtKB-KW"/>
</dbReference>
<protein>
    <recommendedName>
        <fullName evidence="9">CRISPR-associated exonuclease Cas4</fullName>
        <ecNumber evidence="9">3.1.12.1</ecNumber>
    </recommendedName>
</protein>
<dbReference type="EC" id="3.1.12.1" evidence="9"/>
<comment type="similarity">
    <text evidence="9">Belongs to the CRISPR-associated exonuclease Cas4 family.</text>
</comment>
<dbReference type="EMBL" id="FNOU01000015">
    <property type="protein sequence ID" value="SDY05938.1"/>
    <property type="molecule type" value="Genomic_DNA"/>
</dbReference>
<organism evidence="11 12">
    <name type="scientific">Eubacterium barkeri</name>
    <name type="common">Clostridium barkeri</name>
    <dbReference type="NCBI Taxonomy" id="1528"/>
    <lineage>
        <taxon>Bacteria</taxon>
        <taxon>Bacillati</taxon>
        <taxon>Bacillota</taxon>
        <taxon>Clostridia</taxon>
        <taxon>Eubacteriales</taxon>
        <taxon>Eubacteriaceae</taxon>
        <taxon>Eubacterium</taxon>
    </lineage>
</organism>
<dbReference type="Proteomes" id="UP000199652">
    <property type="component" value="Unassembled WGS sequence"/>
</dbReference>
<dbReference type="PANTHER" id="PTHR37168">
    <property type="entry name" value="CRISPR-ASSOCIATED EXONUCLEASE CAS4"/>
    <property type="match status" value="1"/>
</dbReference>
<dbReference type="STRING" id="1528.SAMN04488579_1153"/>
<keyword evidence="7 9" id="KW-0051">Antiviral defense</keyword>
<dbReference type="PANTHER" id="PTHR37168:SF2">
    <property type="entry name" value="CRISPR-ASSOCIATED EXONUCLEASE CAS4"/>
    <property type="match status" value="1"/>
</dbReference>
<evidence type="ECO:0000256" key="3">
    <source>
        <dbReference type="ARBA" id="ARBA00022801"/>
    </source>
</evidence>
<evidence type="ECO:0000259" key="10">
    <source>
        <dbReference type="Pfam" id="PF01930"/>
    </source>
</evidence>
<feature type="domain" description="DUF83" evidence="10">
    <location>
        <begin position="8"/>
        <end position="167"/>
    </location>
</feature>
<dbReference type="InterPro" id="IPR013343">
    <property type="entry name" value="CRISPR-assoc_prot_Cas4"/>
</dbReference>
<comment type="cofactor">
    <cofactor evidence="9">
        <name>iron-sulfur cluster</name>
        <dbReference type="ChEBI" id="CHEBI:30408"/>
    </cofactor>
</comment>
<keyword evidence="8 9" id="KW-0464">Manganese</keyword>
<dbReference type="InterPro" id="IPR022765">
    <property type="entry name" value="Dna2/Cas4_DUF83"/>
</dbReference>
<sequence length="167" mass="18988">MEGERQVNGTLVWYYMICKREVWLMAHCVTADQEDDNMAIGRFIHEHRYQRDKKEISIGDGKVDFIRQGKNGMVVSEVKKSSRFLDSARMQLLYYLQELKNAGVAAAGEIRIPEEKKVISIVLDEGGEMEIAEVVAGIEAILSENCPPPTQMCKYCKNCAYGELCWS</sequence>
<dbReference type="Pfam" id="PF01930">
    <property type="entry name" value="Cas_Cas4"/>
    <property type="match status" value="1"/>
</dbReference>
<keyword evidence="1 9" id="KW-0540">Nuclease</keyword>
<accession>A0A1H3GTF8</accession>
<evidence type="ECO:0000256" key="6">
    <source>
        <dbReference type="ARBA" id="ARBA00023014"/>
    </source>
</evidence>
<proteinExistence type="inferred from homology"/>
<keyword evidence="4 9" id="KW-0269">Exonuclease</keyword>
<dbReference type="InterPro" id="IPR011604">
    <property type="entry name" value="PDDEXK-like_dom_sf"/>
</dbReference>
<evidence type="ECO:0000256" key="5">
    <source>
        <dbReference type="ARBA" id="ARBA00023004"/>
    </source>
</evidence>
<evidence type="ECO:0000256" key="7">
    <source>
        <dbReference type="ARBA" id="ARBA00023118"/>
    </source>
</evidence>
<evidence type="ECO:0000313" key="11">
    <source>
        <dbReference type="EMBL" id="SDY05938.1"/>
    </source>
</evidence>
<evidence type="ECO:0000313" key="12">
    <source>
        <dbReference type="Proteomes" id="UP000199652"/>
    </source>
</evidence>
<dbReference type="GO" id="GO:0051536">
    <property type="term" value="F:iron-sulfur cluster binding"/>
    <property type="evidence" value="ECO:0007669"/>
    <property type="project" value="UniProtKB-KW"/>
</dbReference>
<evidence type="ECO:0000256" key="2">
    <source>
        <dbReference type="ARBA" id="ARBA00022723"/>
    </source>
</evidence>
<dbReference type="OrthoDB" id="9794720at2"/>
<evidence type="ECO:0000256" key="8">
    <source>
        <dbReference type="ARBA" id="ARBA00023211"/>
    </source>
</evidence>
<keyword evidence="3 9" id="KW-0378">Hydrolase</keyword>
<keyword evidence="2 9" id="KW-0479">Metal-binding</keyword>
<name>A0A1H3GTF8_EUBBA</name>
<keyword evidence="6 9" id="KW-0411">Iron-sulfur</keyword>
<dbReference type="GO" id="GO:0051607">
    <property type="term" value="P:defense response to virus"/>
    <property type="evidence" value="ECO:0007669"/>
    <property type="project" value="UniProtKB-KW"/>
</dbReference>
<dbReference type="RefSeq" id="WP_090245750.1">
    <property type="nucleotide sequence ID" value="NZ_FNOU01000015.1"/>
</dbReference>
<comment type="cofactor">
    <cofactor evidence="9">
        <name>Mg(2+)</name>
        <dbReference type="ChEBI" id="CHEBI:18420"/>
    </cofactor>
    <cofactor evidence="9">
        <name>Mn(2+)</name>
        <dbReference type="ChEBI" id="CHEBI:29035"/>
    </cofactor>
    <text evidence="9">Mg(2+) or Mn(2+) required for ssDNA cleavage activity.</text>
</comment>
<dbReference type="GO" id="GO:0046872">
    <property type="term" value="F:metal ion binding"/>
    <property type="evidence" value="ECO:0007669"/>
    <property type="project" value="UniProtKB-KW"/>
</dbReference>
<evidence type="ECO:0000256" key="1">
    <source>
        <dbReference type="ARBA" id="ARBA00022722"/>
    </source>
</evidence>
<keyword evidence="5 9" id="KW-0408">Iron</keyword>